<accession>A0ABV0UMZ4</accession>
<dbReference type="EMBL" id="JAHRIQ010072550">
    <property type="protein sequence ID" value="MEQ2245197.1"/>
    <property type="molecule type" value="Genomic_DNA"/>
</dbReference>
<feature type="compositionally biased region" description="Low complexity" evidence="1">
    <location>
        <begin position="35"/>
        <end position="44"/>
    </location>
</feature>
<dbReference type="Proteomes" id="UP001482620">
    <property type="component" value="Unassembled WGS sequence"/>
</dbReference>
<proteinExistence type="predicted"/>
<feature type="region of interest" description="Disordered" evidence="1">
    <location>
        <begin position="1"/>
        <end position="107"/>
    </location>
</feature>
<keyword evidence="3" id="KW-1185">Reference proteome</keyword>
<name>A0ABV0UMZ4_9TELE</name>
<gene>
    <name evidence="2" type="ORF">ILYODFUR_025125</name>
</gene>
<evidence type="ECO:0000256" key="1">
    <source>
        <dbReference type="SAM" id="MobiDB-lite"/>
    </source>
</evidence>
<evidence type="ECO:0000313" key="3">
    <source>
        <dbReference type="Proteomes" id="UP001482620"/>
    </source>
</evidence>
<comment type="caution">
    <text evidence="2">The sequence shown here is derived from an EMBL/GenBank/DDBJ whole genome shotgun (WGS) entry which is preliminary data.</text>
</comment>
<protein>
    <submittedName>
        <fullName evidence="2">Uncharacterized protein</fullName>
    </submittedName>
</protein>
<feature type="compositionally biased region" description="Polar residues" evidence="1">
    <location>
        <begin position="94"/>
        <end position="107"/>
    </location>
</feature>
<organism evidence="2 3">
    <name type="scientific">Ilyodon furcidens</name>
    <name type="common">goldbreast splitfin</name>
    <dbReference type="NCBI Taxonomy" id="33524"/>
    <lineage>
        <taxon>Eukaryota</taxon>
        <taxon>Metazoa</taxon>
        <taxon>Chordata</taxon>
        <taxon>Craniata</taxon>
        <taxon>Vertebrata</taxon>
        <taxon>Euteleostomi</taxon>
        <taxon>Actinopterygii</taxon>
        <taxon>Neopterygii</taxon>
        <taxon>Teleostei</taxon>
        <taxon>Neoteleostei</taxon>
        <taxon>Acanthomorphata</taxon>
        <taxon>Ovalentaria</taxon>
        <taxon>Atherinomorphae</taxon>
        <taxon>Cyprinodontiformes</taxon>
        <taxon>Goodeidae</taxon>
        <taxon>Ilyodon</taxon>
    </lineage>
</organism>
<evidence type="ECO:0000313" key="2">
    <source>
        <dbReference type="EMBL" id="MEQ2245197.1"/>
    </source>
</evidence>
<reference evidence="2 3" key="1">
    <citation type="submission" date="2021-06" db="EMBL/GenBank/DDBJ databases">
        <authorList>
            <person name="Palmer J.M."/>
        </authorList>
    </citation>
    <scope>NUCLEOTIDE SEQUENCE [LARGE SCALE GENOMIC DNA]</scope>
    <source>
        <strain evidence="3">if_2019</strain>
        <tissue evidence="2">Muscle</tissue>
    </source>
</reference>
<sequence>MNSDPNPMSPSPPMNPDMTYPTGPPLTRTLVRGHSASTSSPSPSVCDGPGARAKALEEGHQSTPSTRHPANPPPKPRSCPRMQATHPPARHTSPHNISLNHPNNKTI</sequence>